<protein>
    <recommendedName>
        <fullName evidence="4">Alkyl hydroperoxide reductase subunit C/ Thiol specific antioxidant domain-containing protein</fullName>
    </recommendedName>
</protein>
<dbReference type="PANTHER" id="PTHR42336:SF1">
    <property type="entry name" value="ALKYL HYDROPEROXIDE REDUCTASE SUBUNIT C_ THIOL SPECIFIC ANTIOXIDANT DOMAIN-CONTAINING PROTEIN"/>
    <property type="match status" value="1"/>
</dbReference>
<feature type="region of interest" description="Disordered" evidence="1">
    <location>
        <begin position="21"/>
        <end position="40"/>
    </location>
</feature>
<evidence type="ECO:0008006" key="4">
    <source>
        <dbReference type="Google" id="ProtNLM"/>
    </source>
</evidence>
<evidence type="ECO:0000313" key="3">
    <source>
        <dbReference type="Proteomes" id="UP000631181"/>
    </source>
</evidence>
<dbReference type="Proteomes" id="UP000631181">
    <property type="component" value="Unassembled WGS sequence"/>
</dbReference>
<dbReference type="InterPro" id="IPR032801">
    <property type="entry name" value="PXL2A/B/C"/>
</dbReference>
<organism evidence="2 3">
    <name type="scientific">Penicillium ucsense</name>
    <dbReference type="NCBI Taxonomy" id="2839758"/>
    <lineage>
        <taxon>Eukaryota</taxon>
        <taxon>Fungi</taxon>
        <taxon>Dikarya</taxon>
        <taxon>Ascomycota</taxon>
        <taxon>Pezizomycotina</taxon>
        <taxon>Eurotiomycetes</taxon>
        <taxon>Eurotiomycetidae</taxon>
        <taxon>Eurotiales</taxon>
        <taxon>Aspergillaceae</taxon>
        <taxon>Penicillium</taxon>
    </lineage>
</organism>
<proteinExistence type="predicted"/>
<dbReference type="Gene3D" id="3.40.30.10">
    <property type="entry name" value="Glutaredoxin"/>
    <property type="match status" value="1"/>
</dbReference>
<name>A0A8J8VWG2_9EURO</name>
<keyword evidence="3" id="KW-1185">Reference proteome</keyword>
<dbReference type="OrthoDB" id="40334at2759"/>
<reference evidence="2" key="1">
    <citation type="journal article" date="2020" name="Front. Microbiol.">
        <title>Gene regulatory networks of Penicillium echinulatum 2HH and Penicillium oxalicum 114-2 inferred by a computational biology approach.</title>
        <authorList>
            <person name="Lenz A.R."/>
            <person name="Galan-Vasquez E."/>
            <person name="Balbinot E."/>
            <person name="De Abreu F.P."/>
            <person name="De Oliveira N.S."/>
            <person name="Da Rosa L.O."/>
            <person name="De Avila E Silva S."/>
            <person name="Camassola M."/>
            <person name="Dillon A.J.P."/>
            <person name="Perez-Rueda E."/>
        </authorList>
    </citation>
    <scope>NUCLEOTIDE SEQUENCE</scope>
    <source>
        <strain evidence="2">S1M29</strain>
    </source>
</reference>
<evidence type="ECO:0000256" key="1">
    <source>
        <dbReference type="SAM" id="MobiDB-lite"/>
    </source>
</evidence>
<dbReference type="EMBL" id="WIWV01000150">
    <property type="protein sequence ID" value="KAF7712800.1"/>
    <property type="molecule type" value="Genomic_DNA"/>
</dbReference>
<evidence type="ECO:0000313" key="2">
    <source>
        <dbReference type="EMBL" id="KAF7712800.1"/>
    </source>
</evidence>
<gene>
    <name evidence="2" type="ORF">PECM_002169</name>
</gene>
<dbReference type="InterPro" id="IPR036249">
    <property type="entry name" value="Thioredoxin-like_sf"/>
</dbReference>
<dbReference type="PANTHER" id="PTHR42336">
    <property type="entry name" value="THIOREDOXIN DOMAIN-CONTAINING PROTEIN-RELATED"/>
    <property type="match status" value="1"/>
</dbReference>
<accession>A0A8J8VWG2</accession>
<sequence length="196" mass="20639">MSLTQELASWGPLPQLAVCSPPAIGNKAPPEPSAVHPGQNDGKPTVIAFLRHCGCPVAEATFLALRTASATHPSINFLAISHSSQSSTDKWIAALGGTGPSLTVLVDNERQMYAKWGLGVSSWGHVLSPAGLMGIWMLGKEKGIWNRPTESGSRWQTGGAWAVDEKGWVRWGGMAGRADEVMDVEGAVGVLKGGGW</sequence>
<comment type="caution">
    <text evidence="2">The sequence shown here is derived from an EMBL/GenBank/DDBJ whole genome shotgun (WGS) entry which is preliminary data.</text>
</comment>
<dbReference type="SUPFAM" id="SSF52833">
    <property type="entry name" value="Thioredoxin-like"/>
    <property type="match status" value="1"/>
</dbReference>
<dbReference type="AlphaFoldDB" id="A0A8J8VWG2"/>
<dbReference type="Pfam" id="PF13911">
    <property type="entry name" value="AhpC-TSA_2"/>
    <property type="match status" value="1"/>
</dbReference>